<sequence>MWAILAVIFVFSFYYLLTTKALPPLHGVYSLPGRYFLLKKFVSFFYLKIRRLIIRKRFDLYDLYDLTDLVKSGCMPPAEETALEAPQTANHVATNCDEVFFCGVKSTGECLVVKMSRLPNKMAEIMVLIKTADGRRYSYPEGPTKEIYTGNINEFIGGGLELKCISAMRKWRISFNGLLRETRQGICESKVLHVKFSFIWQTMSNVYDLTNDINLSEVAEALAKEPWSGYLPDVNRFQRVLDVYEQGGQLLGSVTVEGIEEEFILWGIRKRSLGPTVQLHRCVDFFGFTKNGNLFHVGALSFPGIVTNLVYGHYIHSNGMYFHIRSCNFKLHLAAENKQIPHFERFTFKAGHKDIHCTITFETHLCNFTNRTTQQHFKYSTITMNGYQGSGISVFVYGMTKPSIAPIPSPLDIFHSQESPMINQLALDFDHTNCQLTRLAGGKGSSLGKLTKISHYTSSFVVPKGIVVTTSAYKEFIKKGNLHEVIMTLEEVAWCHVTGNLKEICERVVRDVSKTKLPAEVSEAIQKKMLLIFGGNLDNLRFAVRSSASGEDSDEMSAAGQNETFLGVRGLPQVIEAVSKCWASQFSYVAVEYKRRNGQLLNSPMAVVIQEMVPAEVAGVMFTCDPVTANPSVITISANYGLGETVVSAAAEPDTIFLDRDYTNKITYRSVSIGKKNICTVVEPDGEIKVAAATGDSSQSCLSESTALALGKVGILVEEYLTSLRDIEWAIINENIYLLQARPVTSAHTETEFEITHEMDAPLKSEDEFLSKANVGEVMPGAMSTLGLIVNLYSFEASFKQMALEFGFPSEMFSPYTAQTFSCKFNHIFYDMVSDPYLGSENNMAAGYKVALFGSLIRDKELTDRINDRCSMMNMSLPMKLRQAFVMGKGLLLGEQNFRTLQKKYADSDLPLNYKEADGMYKFIGQNILSITNKPILCHSSCSVNSMLWNTFVLNLLVSAEKEWNTKVFSDFGYLLSTCTNIESADVPSTIEKLVLDISKEIDKDEFLSMTPETASRWLSVSQSKAGEAFREFLRNHGHRCVKEFDIYSKPWAIDPTHIVQSLQTLIVTADDDFVQNKEVSEEKTISNLQVSLSWWQKLILWFLLPRVRSGVRLRESSKSFVIKKYDALRRAYNHLATLMVKEGYLPDACLLFFLTHEEIGQLLQTRSSRLISKAVRRRKIHPQLNALQFAEITRGITKPVNKTEMKKQNTSNTYIIGTPVSRGVIQGPVRVVTCLEKAVEIQPGDILVTYSTDIGWSPYFPLLSGIATELGGLISHGAVVAREYGLPCVVGLHGATSFFVSGEMVQLDGSSGRIEKLTSLEHPLDAKSITDKLS</sequence>
<dbReference type="InterPro" id="IPR051549">
    <property type="entry name" value="PEP_Utilizing_Enz"/>
</dbReference>
<evidence type="ECO:0000313" key="10">
    <source>
        <dbReference type="RefSeq" id="XP_022247867.1"/>
    </source>
</evidence>
<dbReference type="RefSeq" id="XP_013780036.1">
    <property type="nucleotide sequence ID" value="XM_013924582.2"/>
</dbReference>
<organism evidence="4 9">
    <name type="scientific">Limulus polyphemus</name>
    <name type="common">Atlantic horseshoe crab</name>
    <dbReference type="NCBI Taxonomy" id="6850"/>
    <lineage>
        <taxon>Eukaryota</taxon>
        <taxon>Metazoa</taxon>
        <taxon>Ecdysozoa</taxon>
        <taxon>Arthropoda</taxon>
        <taxon>Chelicerata</taxon>
        <taxon>Merostomata</taxon>
        <taxon>Xiphosura</taxon>
        <taxon>Limulidae</taxon>
        <taxon>Limulus</taxon>
    </lineage>
</organism>
<evidence type="ECO:0000313" key="6">
    <source>
        <dbReference type="RefSeq" id="XP_022247862.1"/>
    </source>
</evidence>
<dbReference type="InterPro" id="IPR002192">
    <property type="entry name" value="PPDK_AMP/ATP-bd"/>
</dbReference>
<protein>
    <submittedName>
        <fullName evidence="5 6">Uncharacterized protein LOC106464440</fullName>
    </submittedName>
</protein>
<name>A0ABM1SW60_LIMPO</name>
<dbReference type="Gene3D" id="3.30.470.20">
    <property type="entry name" value="ATP-grasp fold, B domain"/>
    <property type="match status" value="1"/>
</dbReference>
<dbReference type="PANTHER" id="PTHR43615">
    <property type="entry name" value="PHOSPHOENOLPYRUVATE SYNTHASE-RELATED"/>
    <property type="match status" value="1"/>
</dbReference>
<evidence type="ECO:0000313" key="5">
    <source>
        <dbReference type="RefSeq" id="XP_013780036.1"/>
    </source>
</evidence>
<dbReference type="Gene3D" id="3.30.1490.20">
    <property type="entry name" value="ATP-grasp fold, A domain"/>
    <property type="match status" value="1"/>
</dbReference>
<dbReference type="InterPro" id="IPR036637">
    <property type="entry name" value="Phosphohistidine_dom_sf"/>
</dbReference>
<dbReference type="GeneID" id="106464440"/>
<feature type="domain" description="Pyruvate phosphate dikinase AMP/ATP-binding" evidence="3">
    <location>
        <begin position="439"/>
        <end position="755"/>
    </location>
</feature>
<keyword evidence="4" id="KW-1185">Reference proteome</keyword>
<reference evidence="5 6" key="1">
    <citation type="submission" date="2025-05" db="UniProtKB">
        <authorList>
            <consortium name="RefSeq"/>
        </authorList>
    </citation>
    <scope>IDENTIFICATION</scope>
    <source>
        <tissue evidence="5 6">Muscle</tissue>
    </source>
</reference>
<dbReference type="RefSeq" id="XP_022247864.1">
    <property type="nucleotide sequence ID" value="XM_022392156.1"/>
</dbReference>
<evidence type="ECO:0000259" key="2">
    <source>
        <dbReference type="Pfam" id="PF00391"/>
    </source>
</evidence>
<evidence type="ECO:0000313" key="9">
    <source>
        <dbReference type="RefSeq" id="XP_022247866.1"/>
    </source>
</evidence>
<evidence type="ECO:0000313" key="7">
    <source>
        <dbReference type="RefSeq" id="XP_022247863.1"/>
    </source>
</evidence>
<dbReference type="RefSeq" id="XP_022247863.1">
    <property type="nucleotide sequence ID" value="XM_022392155.1"/>
</dbReference>
<evidence type="ECO:0000313" key="4">
    <source>
        <dbReference type="Proteomes" id="UP000694941"/>
    </source>
</evidence>
<proteinExistence type="inferred from homology"/>
<dbReference type="Pfam" id="PF00391">
    <property type="entry name" value="PEP-utilizers"/>
    <property type="match status" value="1"/>
</dbReference>
<dbReference type="InterPro" id="IPR008279">
    <property type="entry name" value="PEP-util_enz_mobile_dom"/>
</dbReference>
<dbReference type="SUPFAM" id="SSF56059">
    <property type="entry name" value="Glutathione synthetase ATP-binding domain-like"/>
    <property type="match status" value="1"/>
</dbReference>
<dbReference type="Proteomes" id="UP000694941">
    <property type="component" value="Unplaced"/>
</dbReference>
<gene>
    <name evidence="5 6 7 8 9 10" type="primary">LOC106464440</name>
</gene>
<dbReference type="RefSeq" id="XP_022247862.1">
    <property type="nucleotide sequence ID" value="XM_022392154.1"/>
</dbReference>
<dbReference type="Pfam" id="PF01326">
    <property type="entry name" value="PPDK_N"/>
    <property type="match status" value="1"/>
</dbReference>
<comment type="similarity">
    <text evidence="1">Belongs to the PEP-utilizing enzyme family.</text>
</comment>
<feature type="domain" description="PEP-utilising enzyme mobile" evidence="2">
    <location>
        <begin position="1242"/>
        <end position="1313"/>
    </location>
</feature>
<evidence type="ECO:0000256" key="1">
    <source>
        <dbReference type="ARBA" id="ARBA00007837"/>
    </source>
</evidence>
<dbReference type="InterPro" id="IPR013815">
    <property type="entry name" value="ATP_grasp_subdomain_1"/>
</dbReference>
<dbReference type="RefSeq" id="XP_022247867.1">
    <property type="nucleotide sequence ID" value="XM_022392159.1"/>
</dbReference>
<accession>A0ABM1SW60</accession>
<dbReference type="RefSeq" id="XP_022247866.1">
    <property type="nucleotide sequence ID" value="XM_022392158.1"/>
</dbReference>
<dbReference type="PANTHER" id="PTHR43615:SF1">
    <property type="entry name" value="PPDK_N DOMAIN-CONTAINING PROTEIN"/>
    <property type="match status" value="1"/>
</dbReference>
<evidence type="ECO:0000259" key="3">
    <source>
        <dbReference type="Pfam" id="PF01326"/>
    </source>
</evidence>
<dbReference type="Gene3D" id="3.50.30.10">
    <property type="entry name" value="Phosphohistidine domain"/>
    <property type="match status" value="1"/>
</dbReference>
<evidence type="ECO:0000313" key="8">
    <source>
        <dbReference type="RefSeq" id="XP_022247864.1"/>
    </source>
</evidence>
<dbReference type="SUPFAM" id="SSF52009">
    <property type="entry name" value="Phosphohistidine domain"/>
    <property type="match status" value="1"/>
</dbReference>